<feature type="signal peptide" evidence="2">
    <location>
        <begin position="1"/>
        <end position="35"/>
    </location>
</feature>
<gene>
    <name evidence="3" type="ORF">MSTO_34230</name>
</gene>
<evidence type="ECO:0000313" key="3">
    <source>
        <dbReference type="EMBL" id="BBY23218.1"/>
    </source>
</evidence>
<dbReference type="Proteomes" id="UP000467130">
    <property type="component" value="Chromosome"/>
</dbReference>
<dbReference type="PROSITE" id="PS51318">
    <property type="entry name" value="TAT"/>
    <property type="match status" value="1"/>
</dbReference>
<keyword evidence="4" id="KW-1185">Reference proteome</keyword>
<evidence type="ECO:0000313" key="4">
    <source>
        <dbReference type="Proteomes" id="UP000467130"/>
    </source>
</evidence>
<sequence>MRNSLRSIRGAAAGAVGAGAVAGAMLFGGIPAAQAAPPPAPATTFEIAGPHGGAPLSPGILPERPGGGHGWGPGGGHGGWGHGGGWGRDGWGRGWGHGWGHPGWGWGNWWRPWW</sequence>
<proteinExistence type="predicted"/>
<accession>A0A7I7QA85</accession>
<feature type="compositionally biased region" description="Gly residues" evidence="1">
    <location>
        <begin position="65"/>
        <end position="87"/>
    </location>
</feature>
<feature type="region of interest" description="Disordered" evidence="1">
    <location>
        <begin position="31"/>
        <end position="87"/>
    </location>
</feature>
<reference evidence="3 4" key="1">
    <citation type="journal article" date="2019" name="Emerg. Microbes Infect.">
        <title>Comprehensive subspecies identification of 175 nontuberculous mycobacteria species based on 7547 genomic profiles.</title>
        <authorList>
            <person name="Matsumoto Y."/>
            <person name="Kinjo T."/>
            <person name="Motooka D."/>
            <person name="Nabeya D."/>
            <person name="Jung N."/>
            <person name="Uechi K."/>
            <person name="Horii T."/>
            <person name="Iida T."/>
            <person name="Fujita J."/>
            <person name="Nakamura S."/>
        </authorList>
    </citation>
    <scope>NUCLEOTIDE SEQUENCE [LARGE SCALE GENOMIC DNA]</scope>
    <source>
        <strain evidence="3 4">JCM 17783</strain>
    </source>
</reference>
<dbReference type="AlphaFoldDB" id="A0A7I7QA85"/>
<evidence type="ECO:0000256" key="1">
    <source>
        <dbReference type="SAM" id="MobiDB-lite"/>
    </source>
</evidence>
<keyword evidence="2" id="KW-0732">Signal</keyword>
<dbReference type="RefSeq" id="WP_170313055.1">
    <property type="nucleotide sequence ID" value="NZ_AP022587.1"/>
</dbReference>
<dbReference type="KEGG" id="msto:MSTO_34230"/>
<name>A0A7I7QA85_9MYCO</name>
<dbReference type="EMBL" id="AP022587">
    <property type="protein sequence ID" value="BBY23218.1"/>
    <property type="molecule type" value="Genomic_DNA"/>
</dbReference>
<protein>
    <submittedName>
        <fullName evidence="3">Uncharacterized protein</fullName>
    </submittedName>
</protein>
<dbReference type="InterPro" id="IPR006311">
    <property type="entry name" value="TAT_signal"/>
</dbReference>
<evidence type="ECO:0000256" key="2">
    <source>
        <dbReference type="SAM" id="SignalP"/>
    </source>
</evidence>
<organism evidence="3 4">
    <name type="scientific">Mycobacterium stomatepiae</name>
    <dbReference type="NCBI Taxonomy" id="470076"/>
    <lineage>
        <taxon>Bacteria</taxon>
        <taxon>Bacillati</taxon>
        <taxon>Actinomycetota</taxon>
        <taxon>Actinomycetes</taxon>
        <taxon>Mycobacteriales</taxon>
        <taxon>Mycobacteriaceae</taxon>
        <taxon>Mycobacterium</taxon>
        <taxon>Mycobacterium simiae complex</taxon>
    </lineage>
</organism>
<feature type="chain" id="PRO_5029568437" evidence="2">
    <location>
        <begin position="36"/>
        <end position="114"/>
    </location>
</feature>